<dbReference type="Gene3D" id="3.90.800.10">
    <property type="entry name" value="Glutamyl-tRNA Synthetase, Domain 3"/>
    <property type="match status" value="1"/>
</dbReference>
<dbReference type="FunFam" id="3.40.50.620:FF:000037">
    <property type="entry name" value="Glutamine--tRNA ligase cytoplasmic"/>
    <property type="match status" value="1"/>
</dbReference>
<proteinExistence type="predicted"/>
<feature type="domain" description="Glutamyl/glutaminyl-tRNA synthetase class Ib catalytic" evidence="7">
    <location>
        <begin position="4"/>
        <end position="298"/>
    </location>
</feature>
<keyword evidence="4" id="KW-0067">ATP-binding</keyword>
<dbReference type="InterPro" id="IPR050132">
    <property type="entry name" value="Gln/Glu-tRNA_Ligase"/>
</dbReference>
<dbReference type="InterPro" id="IPR020061">
    <property type="entry name" value="Glu_tRNA_lig_a-bdl"/>
</dbReference>
<evidence type="ECO:0000256" key="6">
    <source>
        <dbReference type="ARBA" id="ARBA00023146"/>
    </source>
</evidence>
<dbReference type="PANTHER" id="PTHR43097">
    <property type="entry name" value="GLUTAMINE-TRNA LIGASE"/>
    <property type="match status" value="1"/>
</dbReference>
<dbReference type="InterPro" id="IPR014729">
    <property type="entry name" value="Rossmann-like_a/b/a_fold"/>
</dbReference>
<keyword evidence="2" id="KW-0436">Ligase</keyword>
<name>A0A1V0SAU4_9VIRU</name>
<dbReference type="InterPro" id="IPR020056">
    <property type="entry name" value="Rbsml_bL25/Gln-tRNA_synth_N"/>
</dbReference>
<evidence type="ECO:0000259" key="8">
    <source>
        <dbReference type="Pfam" id="PF03950"/>
    </source>
</evidence>
<dbReference type="InterPro" id="IPR020059">
    <property type="entry name" value="Glu/Gln-tRNA-synth_Ib_codon-bd"/>
</dbReference>
<protein>
    <submittedName>
        <fullName evidence="10">Glutaminyl-tRNA synthetase</fullName>
    </submittedName>
</protein>
<dbReference type="PANTHER" id="PTHR43097:SF5">
    <property type="entry name" value="GLUTAMATE--TRNA LIGASE"/>
    <property type="match status" value="1"/>
</dbReference>
<gene>
    <name evidence="10" type="ORF">Catovirus_1_828</name>
</gene>
<keyword evidence="6 10" id="KW-0030">Aminoacyl-tRNA synthetase</keyword>
<evidence type="ECO:0000256" key="3">
    <source>
        <dbReference type="ARBA" id="ARBA00022741"/>
    </source>
</evidence>
<dbReference type="Gene3D" id="1.10.1160.10">
    <property type="entry name" value="Glutamyl-trna Synthetase, Domain 2"/>
    <property type="match status" value="1"/>
</dbReference>
<dbReference type="Pfam" id="PF03950">
    <property type="entry name" value="tRNA-synt_1c_C"/>
    <property type="match status" value="1"/>
</dbReference>
<evidence type="ECO:0000256" key="1">
    <source>
        <dbReference type="ARBA" id="ARBA00022490"/>
    </source>
</evidence>
<dbReference type="GO" id="GO:0043039">
    <property type="term" value="P:tRNA aminoacylation"/>
    <property type="evidence" value="ECO:0007669"/>
    <property type="project" value="InterPro"/>
</dbReference>
<evidence type="ECO:0000256" key="2">
    <source>
        <dbReference type="ARBA" id="ARBA00022598"/>
    </source>
</evidence>
<dbReference type="InterPro" id="IPR020058">
    <property type="entry name" value="Glu/Gln-tRNA-synth_Ib_cat-dom"/>
</dbReference>
<reference evidence="10" key="1">
    <citation type="journal article" date="2017" name="Science">
        <title>Giant viruses with an expanded complement of translation system components.</title>
        <authorList>
            <person name="Schulz F."/>
            <person name="Yutin N."/>
            <person name="Ivanova N.N."/>
            <person name="Ortega D.R."/>
            <person name="Lee T.K."/>
            <person name="Vierheilig J."/>
            <person name="Daims H."/>
            <person name="Horn M."/>
            <person name="Wagner M."/>
            <person name="Jensen G.J."/>
            <person name="Kyrpides N.C."/>
            <person name="Koonin E.V."/>
            <person name="Woyke T."/>
        </authorList>
    </citation>
    <scope>NUCLEOTIDE SEQUENCE</scope>
    <source>
        <strain evidence="10">CTV1</strain>
    </source>
</reference>
<evidence type="ECO:0000256" key="5">
    <source>
        <dbReference type="ARBA" id="ARBA00022917"/>
    </source>
</evidence>
<dbReference type="Pfam" id="PF20974">
    <property type="entry name" value="tRNA-synt_1c_C2"/>
    <property type="match status" value="1"/>
</dbReference>
<keyword evidence="1" id="KW-0963">Cytoplasm</keyword>
<dbReference type="InterPro" id="IPR049437">
    <property type="entry name" value="tRNA-synt_1c_C2"/>
</dbReference>
<dbReference type="Pfam" id="PF00749">
    <property type="entry name" value="tRNA-synt_1c"/>
    <property type="match status" value="1"/>
</dbReference>
<dbReference type="GO" id="GO:0004819">
    <property type="term" value="F:glutamine-tRNA ligase activity"/>
    <property type="evidence" value="ECO:0007669"/>
    <property type="project" value="TreeGrafter"/>
</dbReference>
<sequence length="500" mass="59545">MTDIYTRFPPEPNGYIHLGHLKAMIFDFEKHLNCKCILRLDDTNPETETREFADAIIDDVKWLNFNIYKITYTSDYFDVLLEYAKDLIKHNKAYVDLTPAEQIKLQRKECKESEYRSKPVEWNLQEFDNMISGKYDDNEAVLRLKIDMNHINGTMRDPIAYRVKKTPHYKTNKKYVVYPSYDYSHGIVDALENITYSYCTMEFYSRREQYYWPINELNKLGYNLKPAVVQEFGKLVVENSVLSKRNIIKLVKSEKISGFDDPRLLTIRGLRKRGYTAEILKKIITENSSMERHETFLTEDLMKHYLRTILDSLSYRVFAVVDPYKTIIIDHCENKICKHPNHPLNENFGHHNTILEKELYIDKTDFRDKDDQTFFRMAPGKTVRLKYSDFVEYVNHNNDQLIVKNTIPQNPKKIKGIIHWVPINDSVDCKFEMYDSLLKNNEFNEQSKKVKYGKIEKIVLYLLDKTLQFERIGFFRFDRMENDIPVFIQIIDLTDKYNKN</sequence>
<feature type="domain" description="Glutamyl/glutaminyl-tRNA synthetase class Ib anti-codon binding" evidence="8">
    <location>
        <begin position="315"/>
        <end position="397"/>
    </location>
</feature>
<evidence type="ECO:0000256" key="4">
    <source>
        <dbReference type="ARBA" id="ARBA00022840"/>
    </source>
</evidence>
<keyword evidence="5" id="KW-0648">Protein biosynthesis</keyword>
<dbReference type="FunFam" id="3.90.800.10:FF:000001">
    <property type="entry name" value="Glutamine--tRNA ligase"/>
    <property type="match status" value="1"/>
</dbReference>
<dbReference type="InterPro" id="IPR011035">
    <property type="entry name" value="Ribosomal_bL25/Gln-tRNA_synth"/>
</dbReference>
<dbReference type="Gene3D" id="2.40.240.10">
    <property type="entry name" value="Ribosomal Protein L25, Chain P"/>
    <property type="match status" value="2"/>
</dbReference>
<dbReference type="EMBL" id="KY684083">
    <property type="protein sequence ID" value="ARF08778.1"/>
    <property type="molecule type" value="Genomic_DNA"/>
</dbReference>
<dbReference type="SUPFAM" id="SSF52374">
    <property type="entry name" value="Nucleotidylyl transferase"/>
    <property type="match status" value="1"/>
</dbReference>
<feature type="domain" description="tRNA synthetases class I (E and Q) anti-codon binding" evidence="9">
    <location>
        <begin position="417"/>
        <end position="478"/>
    </location>
</feature>
<dbReference type="SUPFAM" id="SSF50715">
    <property type="entry name" value="Ribosomal protein L25-like"/>
    <property type="match status" value="1"/>
</dbReference>
<organism evidence="10">
    <name type="scientific">Catovirus CTV1</name>
    <dbReference type="NCBI Taxonomy" id="1977631"/>
    <lineage>
        <taxon>Viruses</taxon>
        <taxon>Varidnaviria</taxon>
        <taxon>Bamfordvirae</taxon>
        <taxon>Nucleocytoviricota</taxon>
        <taxon>Megaviricetes</taxon>
        <taxon>Imitervirales</taxon>
        <taxon>Mimiviridae</taxon>
        <taxon>Klosneuvirinae</taxon>
        <taxon>Catovirus</taxon>
    </lineage>
</organism>
<dbReference type="Gene3D" id="3.40.50.620">
    <property type="entry name" value="HUPs"/>
    <property type="match status" value="1"/>
</dbReference>
<keyword evidence="3" id="KW-0547">Nucleotide-binding</keyword>
<accession>A0A1V0SAU4</accession>
<evidence type="ECO:0000259" key="9">
    <source>
        <dbReference type="Pfam" id="PF20974"/>
    </source>
</evidence>
<evidence type="ECO:0000259" key="7">
    <source>
        <dbReference type="Pfam" id="PF00749"/>
    </source>
</evidence>
<evidence type="ECO:0000313" key="10">
    <source>
        <dbReference type="EMBL" id="ARF08778.1"/>
    </source>
</evidence>
<dbReference type="GO" id="GO:0005524">
    <property type="term" value="F:ATP binding"/>
    <property type="evidence" value="ECO:0007669"/>
    <property type="project" value="UniProtKB-KW"/>
</dbReference>